<dbReference type="Proteomes" id="UP001211005">
    <property type="component" value="Chromosome"/>
</dbReference>
<proteinExistence type="predicted"/>
<evidence type="ECO:0000313" key="2">
    <source>
        <dbReference type="EMBL" id="WBA43187.1"/>
    </source>
</evidence>
<accession>A0ABY7LRZ1</accession>
<evidence type="ECO:0000313" key="3">
    <source>
        <dbReference type="Proteomes" id="UP001211005"/>
    </source>
</evidence>
<organism evidence="2 3">
    <name type="scientific">Hymenobacter canadensis</name>
    <dbReference type="NCBI Taxonomy" id="2999067"/>
    <lineage>
        <taxon>Bacteria</taxon>
        <taxon>Pseudomonadati</taxon>
        <taxon>Bacteroidota</taxon>
        <taxon>Cytophagia</taxon>
        <taxon>Cytophagales</taxon>
        <taxon>Hymenobacteraceae</taxon>
        <taxon>Hymenobacter</taxon>
    </lineage>
</organism>
<reference evidence="2 3" key="1">
    <citation type="submission" date="2022-12" db="EMBL/GenBank/DDBJ databases">
        <title>Hymenobacter canadensis sp. nov. isolated from lake water of the Cambridge Bay, Canada.</title>
        <authorList>
            <person name="Kim W.H."/>
            <person name="Lee Y.M."/>
        </authorList>
    </citation>
    <scope>NUCLEOTIDE SEQUENCE [LARGE SCALE GENOMIC DNA]</scope>
    <source>
        <strain evidence="2 3">PAMC 29467</strain>
    </source>
</reference>
<gene>
    <name evidence="2" type="ORF">O3303_06385</name>
</gene>
<feature type="region of interest" description="Disordered" evidence="1">
    <location>
        <begin position="75"/>
        <end position="97"/>
    </location>
</feature>
<evidence type="ECO:0000256" key="1">
    <source>
        <dbReference type="SAM" id="MobiDB-lite"/>
    </source>
</evidence>
<dbReference type="EMBL" id="CP114767">
    <property type="protein sequence ID" value="WBA43187.1"/>
    <property type="molecule type" value="Genomic_DNA"/>
</dbReference>
<protein>
    <submittedName>
        <fullName evidence="2">Uncharacterized protein</fullName>
    </submittedName>
</protein>
<keyword evidence="3" id="KW-1185">Reference proteome</keyword>
<name>A0ABY7LRZ1_9BACT</name>
<sequence>MNIPEAIEQLQKIKQEIRNVSDTHSLKYRGGRALEIIGKIKPNEGQDAEELEGKKRSAAEAIHLSLDRETNWAMYSHEDSRKKKSKSSAQTASNDLQHAVGHVIDDIDEFIDRISE</sequence>
<dbReference type="RefSeq" id="WP_269561231.1">
    <property type="nucleotide sequence ID" value="NZ_CP114767.1"/>
</dbReference>